<sequence>MMDKDLKKVIQALEAQGFEIRLTRRGRLAVFNGEEYVTTFSGKPGDWRAFKNALAQLRRAGFRWPT</sequence>
<name>A0ABP7XJS6_9ACTN</name>
<accession>A0ABP7XJS6</accession>
<dbReference type="RefSeq" id="WP_344733630.1">
    <property type="nucleotide sequence ID" value="NZ_BAAAZH010000016.1"/>
</dbReference>
<comment type="caution">
    <text evidence="1">The sequence shown here is derived from an EMBL/GenBank/DDBJ whole genome shotgun (WGS) entry which is preliminary data.</text>
</comment>
<protein>
    <recommendedName>
        <fullName evidence="3">HicA-like toxin of HicAB toxin-antitoxin system</fullName>
    </recommendedName>
</protein>
<keyword evidence="2" id="KW-1185">Reference proteome</keyword>
<evidence type="ECO:0000313" key="1">
    <source>
        <dbReference type="EMBL" id="GAA4120408.1"/>
    </source>
</evidence>
<organism evidence="1 2">
    <name type="scientific">Nocardioides fonticola</name>
    <dbReference type="NCBI Taxonomy" id="450363"/>
    <lineage>
        <taxon>Bacteria</taxon>
        <taxon>Bacillati</taxon>
        <taxon>Actinomycetota</taxon>
        <taxon>Actinomycetes</taxon>
        <taxon>Propionibacteriales</taxon>
        <taxon>Nocardioidaceae</taxon>
        <taxon>Nocardioides</taxon>
    </lineage>
</organism>
<evidence type="ECO:0000313" key="2">
    <source>
        <dbReference type="Proteomes" id="UP001501495"/>
    </source>
</evidence>
<dbReference type="EMBL" id="BAAAZH010000016">
    <property type="protein sequence ID" value="GAA4120408.1"/>
    <property type="molecule type" value="Genomic_DNA"/>
</dbReference>
<gene>
    <name evidence="1" type="ORF">GCM10022215_23970</name>
</gene>
<reference evidence="2" key="1">
    <citation type="journal article" date="2019" name="Int. J. Syst. Evol. Microbiol.">
        <title>The Global Catalogue of Microorganisms (GCM) 10K type strain sequencing project: providing services to taxonomists for standard genome sequencing and annotation.</title>
        <authorList>
            <consortium name="The Broad Institute Genomics Platform"/>
            <consortium name="The Broad Institute Genome Sequencing Center for Infectious Disease"/>
            <person name="Wu L."/>
            <person name="Ma J."/>
        </authorList>
    </citation>
    <scope>NUCLEOTIDE SEQUENCE [LARGE SCALE GENOMIC DNA]</scope>
    <source>
        <strain evidence="2">JCM 16703</strain>
    </source>
</reference>
<evidence type="ECO:0008006" key="3">
    <source>
        <dbReference type="Google" id="ProtNLM"/>
    </source>
</evidence>
<dbReference type="Proteomes" id="UP001501495">
    <property type="component" value="Unassembled WGS sequence"/>
</dbReference>
<proteinExistence type="predicted"/>